<organism evidence="1 2">
    <name type="scientific">Paenibacillus amylolyticus</name>
    <dbReference type="NCBI Taxonomy" id="1451"/>
    <lineage>
        <taxon>Bacteria</taxon>
        <taxon>Bacillati</taxon>
        <taxon>Bacillota</taxon>
        <taxon>Bacilli</taxon>
        <taxon>Bacillales</taxon>
        <taxon>Paenibacillaceae</taxon>
        <taxon>Paenibacillus</taxon>
    </lineage>
</organism>
<accession>A0A1R1C4J9</accession>
<dbReference type="OrthoDB" id="9871810at2"/>
<comment type="caution">
    <text evidence="1">The sequence shown here is derived from an EMBL/GenBank/DDBJ whole genome shotgun (WGS) entry which is preliminary data.</text>
</comment>
<dbReference type="RefSeq" id="WP_076330436.1">
    <property type="nucleotide sequence ID" value="NZ_MRTJ01000001.1"/>
</dbReference>
<evidence type="ECO:0000313" key="2">
    <source>
        <dbReference type="Proteomes" id="UP000187134"/>
    </source>
</evidence>
<dbReference type="AlphaFoldDB" id="A0A1R1C4J9"/>
<dbReference type="Proteomes" id="UP000187134">
    <property type="component" value="Unassembled WGS sequence"/>
</dbReference>
<proteinExistence type="predicted"/>
<evidence type="ECO:0000313" key="1">
    <source>
        <dbReference type="EMBL" id="OMF17036.1"/>
    </source>
</evidence>
<dbReference type="EMBL" id="MRTJ01000001">
    <property type="protein sequence ID" value="OMF17036.1"/>
    <property type="molecule type" value="Genomic_DNA"/>
</dbReference>
<reference evidence="1 2" key="1">
    <citation type="submission" date="2016-11" db="EMBL/GenBank/DDBJ databases">
        <title>Paenibacillus species isolates.</title>
        <authorList>
            <person name="Beno S.M."/>
        </authorList>
    </citation>
    <scope>NUCLEOTIDE SEQUENCE [LARGE SCALE GENOMIC DNA]</scope>
    <source>
        <strain evidence="1 2">FSL H8-0246</strain>
    </source>
</reference>
<protein>
    <submittedName>
        <fullName evidence="1">Uncharacterized protein</fullName>
    </submittedName>
</protein>
<sequence>MSVKSYQKIIPVTAIQFEGNSSTHTDEIFAFVQFPISINLAGNVVELRVIVDPLKPLVVLVGDYIVKDAAGTLKHMKQAEFESEYTVVK</sequence>
<name>A0A1R1C4J9_PAEAM</name>
<gene>
    <name evidence="1" type="ORF">BK131_03415</name>
</gene>